<reference evidence="1 2" key="1">
    <citation type="journal article" date="2019" name="Sci. Rep.">
        <title>Orb-weaving spider Araneus ventricosus genome elucidates the spidroin gene catalogue.</title>
        <authorList>
            <person name="Kono N."/>
            <person name="Nakamura H."/>
            <person name="Ohtoshi R."/>
            <person name="Moran D.A.P."/>
            <person name="Shinohara A."/>
            <person name="Yoshida Y."/>
            <person name="Fujiwara M."/>
            <person name="Mori M."/>
            <person name="Tomita M."/>
            <person name="Arakawa K."/>
        </authorList>
    </citation>
    <scope>NUCLEOTIDE SEQUENCE [LARGE SCALE GENOMIC DNA]</scope>
</reference>
<protein>
    <recommendedName>
        <fullName evidence="3">Reverse transcriptase RNase H-like domain-containing protein</fullName>
    </recommendedName>
</protein>
<evidence type="ECO:0008006" key="3">
    <source>
        <dbReference type="Google" id="ProtNLM"/>
    </source>
</evidence>
<dbReference type="EMBL" id="BGPR01000018">
    <property type="protein sequence ID" value="GBL79186.1"/>
    <property type="molecule type" value="Genomic_DNA"/>
</dbReference>
<dbReference type="OrthoDB" id="10030726at2759"/>
<dbReference type="Proteomes" id="UP000499080">
    <property type="component" value="Unassembled WGS sequence"/>
</dbReference>
<evidence type="ECO:0000313" key="1">
    <source>
        <dbReference type="EMBL" id="GBL79186.1"/>
    </source>
</evidence>
<accession>A0A4Y2AIW3</accession>
<keyword evidence="2" id="KW-1185">Reference proteome</keyword>
<comment type="caution">
    <text evidence="1">The sequence shown here is derived from an EMBL/GenBank/DDBJ whole genome shotgun (WGS) entry which is preliminary data.</text>
</comment>
<organism evidence="1 2">
    <name type="scientific">Araneus ventricosus</name>
    <name type="common">Orbweaver spider</name>
    <name type="synonym">Epeira ventricosa</name>
    <dbReference type="NCBI Taxonomy" id="182803"/>
    <lineage>
        <taxon>Eukaryota</taxon>
        <taxon>Metazoa</taxon>
        <taxon>Ecdysozoa</taxon>
        <taxon>Arthropoda</taxon>
        <taxon>Chelicerata</taxon>
        <taxon>Arachnida</taxon>
        <taxon>Araneae</taxon>
        <taxon>Araneomorphae</taxon>
        <taxon>Entelegynae</taxon>
        <taxon>Araneoidea</taxon>
        <taxon>Araneidae</taxon>
        <taxon>Araneus</taxon>
    </lineage>
</organism>
<proteinExistence type="predicted"/>
<gene>
    <name evidence="1" type="ORF">AVEN_92423_1</name>
</gene>
<sequence>MLEPEGQIAHWIQRLQEYDFEIQHRKGTSHGNADALSRRPCKESCKHCANAEKKFGIETDTSVKVLTTTSVDLWSSCEIQKAQLKNRAIKPILEKKLNLADRPSCQEIASESCTKTILGSLGLLTS</sequence>
<evidence type="ECO:0000313" key="2">
    <source>
        <dbReference type="Proteomes" id="UP000499080"/>
    </source>
</evidence>
<name>A0A4Y2AIW3_ARAVE</name>
<dbReference type="AlphaFoldDB" id="A0A4Y2AIW3"/>